<reference evidence="9" key="1">
    <citation type="submission" date="2021-03" db="EMBL/GenBank/DDBJ databases">
        <title>Whole genome shotgun sequence of Actinoplanes consettensis NBRC 14913.</title>
        <authorList>
            <person name="Komaki H."/>
            <person name="Tamura T."/>
        </authorList>
    </citation>
    <scope>NUCLEOTIDE SEQUENCE</scope>
    <source>
        <strain evidence="9">NBRC 14913</strain>
    </source>
</reference>
<keyword evidence="3" id="KW-1003">Cell membrane</keyword>
<feature type="transmembrane region" description="Helical" evidence="8">
    <location>
        <begin position="39"/>
        <end position="60"/>
    </location>
</feature>
<dbReference type="InterPro" id="IPR000390">
    <property type="entry name" value="Small_drug/metabolite_transptr"/>
</dbReference>
<dbReference type="InterPro" id="IPR037185">
    <property type="entry name" value="EmrE-like"/>
</dbReference>
<dbReference type="Gene3D" id="1.10.3730.20">
    <property type="match status" value="1"/>
</dbReference>
<comment type="similarity">
    <text evidence="7">Belongs to the drug/metabolite transporter (DMT) superfamily. Small multidrug resistance (SMR) (TC 2.A.7.1) family.</text>
</comment>
<evidence type="ECO:0000256" key="8">
    <source>
        <dbReference type="SAM" id="Phobius"/>
    </source>
</evidence>
<proteinExistence type="inferred from homology"/>
<dbReference type="AlphaFoldDB" id="A0A919SC49"/>
<sequence>MYYTGSGAYVVAYLYLVGAIAAEVFGTSLLKATDGFTRLWPTVACLAGYVLSFVLLSQAIKGVQVGVAYAIWSGLGTAAIVTIGAAFLNEPITVVKVVGVSLIVAGVVTLNVGGAAQH</sequence>
<keyword evidence="10" id="KW-1185">Reference proteome</keyword>
<evidence type="ECO:0000256" key="6">
    <source>
        <dbReference type="ARBA" id="ARBA00023136"/>
    </source>
</evidence>
<evidence type="ECO:0000256" key="5">
    <source>
        <dbReference type="ARBA" id="ARBA00022989"/>
    </source>
</evidence>
<dbReference type="GO" id="GO:0005886">
    <property type="term" value="C:plasma membrane"/>
    <property type="evidence" value="ECO:0007669"/>
    <property type="project" value="UniProtKB-SubCell"/>
</dbReference>
<keyword evidence="4 7" id="KW-0812">Transmembrane</keyword>
<dbReference type="GO" id="GO:0022857">
    <property type="term" value="F:transmembrane transporter activity"/>
    <property type="evidence" value="ECO:0007669"/>
    <property type="project" value="InterPro"/>
</dbReference>
<dbReference type="InterPro" id="IPR045324">
    <property type="entry name" value="Small_multidrug_res"/>
</dbReference>
<dbReference type="EMBL" id="BOQP01000006">
    <property type="protein sequence ID" value="GIM68839.1"/>
    <property type="molecule type" value="Genomic_DNA"/>
</dbReference>
<evidence type="ECO:0000313" key="9">
    <source>
        <dbReference type="EMBL" id="GIM68839.1"/>
    </source>
</evidence>
<comment type="subcellular location">
    <subcellularLocation>
        <location evidence="1 7">Cell membrane</location>
        <topology evidence="1 7">Multi-pass membrane protein</topology>
    </subcellularLocation>
</comment>
<evidence type="ECO:0000313" key="10">
    <source>
        <dbReference type="Proteomes" id="UP000680865"/>
    </source>
</evidence>
<dbReference type="Proteomes" id="UP000680865">
    <property type="component" value="Unassembled WGS sequence"/>
</dbReference>
<organism evidence="9 10">
    <name type="scientific">Winogradskya consettensis</name>
    <dbReference type="NCBI Taxonomy" id="113560"/>
    <lineage>
        <taxon>Bacteria</taxon>
        <taxon>Bacillati</taxon>
        <taxon>Actinomycetota</taxon>
        <taxon>Actinomycetes</taxon>
        <taxon>Micromonosporales</taxon>
        <taxon>Micromonosporaceae</taxon>
        <taxon>Winogradskya</taxon>
    </lineage>
</organism>
<dbReference type="FunFam" id="1.10.3730.20:FF:000001">
    <property type="entry name" value="Quaternary ammonium compound resistance transporter SugE"/>
    <property type="match status" value="1"/>
</dbReference>
<gene>
    <name evidence="9" type="primary">mmr_1</name>
    <name evidence="9" type="ORF">Aco04nite_12510</name>
</gene>
<evidence type="ECO:0000256" key="4">
    <source>
        <dbReference type="ARBA" id="ARBA00022692"/>
    </source>
</evidence>
<keyword evidence="6 8" id="KW-0472">Membrane</keyword>
<feature type="transmembrane region" description="Helical" evidence="8">
    <location>
        <begin position="95"/>
        <end position="116"/>
    </location>
</feature>
<name>A0A919SC49_9ACTN</name>
<dbReference type="SUPFAM" id="SSF103481">
    <property type="entry name" value="Multidrug resistance efflux transporter EmrE"/>
    <property type="match status" value="1"/>
</dbReference>
<keyword evidence="5 8" id="KW-1133">Transmembrane helix</keyword>
<evidence type="ECO:0000256" key="7">
    <source>
        <dbReference type="RuleBase" id="RU003942"/>
    </source>
</evidence>
<dbReference type="PANTHER" id="PTHR30561:SF1">
    <property type="entry name" value="MULTIDRUG TRANSPORTER EMRE"/>
    <property type="match status" value="1"/>
</dbReference>
<feature type="transmembrane region" description="Helical" evidence="8">
    <location>
        <begin position="6"/>
        <end position="27"/>
    </location>
</feature>
<comment type="caution">
    <text evidence="9">The sequence shown here is derived from an EMBL/GenBank/DDBJ whole genome shotgun (WGS) entry which is preliminary data.</text>
</comment>
<keyword evidence="2" id="KW-0813">Transport</keyword>
<protein>
    <submittedName>
        <fullName evidence="9">Multidrug resistance protein Mmr</fullName>
    </submittedName>
</protein>
<accession>A0A919SC49</accession>
<evidence type="ECO:0000256" key="1">
    <source>
        <dbReference type="ARBA" id="ARBA00004651"/>
    </source>
</evidence>
<evidence type="ECO:0000256" key="2">
    <source>
        <dbReference type="ARBA" id="ARBA00022448"/>
    </source>
</evidence>
<feature type="transmembrane region" description="Helical" evidence="8">
    <location>
        <begin position="66"/>
        <end position="88"/>
    </location>
</feature>
<evidence type="ECO:0000256" key="3">
    <source>
        <dbReference type="ARBA" id="ARBA00022475"/>
    </source>
</evidence>
<dbReference type="Pfam" id="PF00893">
    <property type="entry name" value="Multi_Drug_Res"/>
    <property type="match status" value="1"/>
</dbReference>
<dbReference type="PANTHER" id="PTHR30561">
    <property type="entry name" value="SMR FAMILY PROTON-DEPENDENT DRUG EFFLUX TRANSPORTER SUGE"/>
    <property type="match status" value="1"/>
</dbReference>